<protein>
    <submittedName>
        <fullName evidence="2">Uncharacterized protein</fullName>
    </submittedName>
</protein>
<dbReference type="WBParaSite" id="nRc.2.0.1.t37934-RA">
    <property type="protein sequence ID" value="nRc.2.0.1.t37934-RA"/>
    <property type="gene ID" value="nRc.2.0.1.g37934"/>
</dbReference>
<keyword evidence="1" id="KW-1185">Reference proteome</keyword>
<reference evidence="2" key="1">
    <citation type="submission" date="2022-11" db="UniProtKB">
        <authorList>
            <consortium name="WormBaseParasite"/>
        </authorList>
    </citation>
    <scope>IDENTIFICATION</scope>
</reference>
<evidence type="ECO:0000313" key="1">
    <source>
        <dbReference type="Proteomes" id="UP000887565"/>
    </source>
</evidence>
<evidence type="ECO:0000313" key="2">
    <source>
        <dbReference type="WBParaSite" id="nRc.2.0.1.t37934-RA"/>
    </source>
</evidence>
<dbReference type="AlphaFoldDB" id="A0A915KJ87"/>
<proteinExistence type="predicted"/>
<name>A0A915KJ87_ROMCU</name>
<sequence length="155" mass="16965">MYNLHFGALCPNSPNEVKNTTASANVVHQPVASKVSMAPRTTPIIGTATPLAMALDDAGMATGMMPLAEEYCISILVDVNAPTPIFMDGKHMKPMCSCFRSSLRRDAGLDILVFKVFERNKRYEEAPSSIGKITLIKVTDELDSVSIDVYQRNKL</sequence>
<dbReference type="Proteomes" id="UP000887565">
    <property type="component" value="Unplaced"/>
</dbReference>
<organism evidence="1 2">
    <name type="scientific">Romanomermis culicivorax</name>
    <name type="common">Nematode worm</name>
    <dbReference type="NCBI Taxonomy" id="13658"/>
    <lineage>
        <taxon>Eukaryota</taxon>
        <taxon>Metazoa</taxon>
        <taxon>Ecdysozoa</taxon>
        <taxon>Nematoda</taxon>
        <taxon>Enoplea</taxon>
        <taxon>Dorylaimia</taxon>
        <taxon>Mermithida</taxon>
        <taxon>Mermithoidea</taxon>
        <taxon>Mermithidae</taxon>
        <taxon>Romanomermis</taxon>
    </lineage>
</organism>
<accession>A0A915KJ87</accession>